<dbReference type="Pfam" id="PF02698">
    <property type="entry name" value="DUF218"/>
    <property type="match status" value="1"/>
</dbReference>
<organism evidence="3 4">
    <name type="scientific">Bacillus cytotoxicus</name>
    <dbReference type="NCBI Taxonomy" id="580165"/>
    <lineage>
        <taxon>Bacteria</taxon>
        <taxon>Bacillati</taxon>
        <taxon>Bacillota</taxon>
        <taxon>Bacilli</taxon>
        <taxon>Bacillales</taxon>
        <taxon>Bacillaceae</taxon>
        <taxon>Bacillus</taxon>
        <taxon>Bacillus cereus group</taxon>
    </lineage>
</organism>
<protein>
    <recommendedName>
        <fullName evidence="2">DUF218 domain-containing protein</fullName>
    </recommendedName>
</protein>
<dbReference type="GO" id="GO:0005886">
    <property type="term" value="C:plasma membrane"/>
    <property type="evidence" value="ECO:0007669"/>
    <property type="project" value="TreeGrafter"/>
</dbReference>
<name>A0AAX2CF49_9BACI</name>
<reference evidence="3 4" key="1">
    <citation type="submission" date="2016-08" db="EMBL/GenBank/DDBJ databases">
        <authorList>
            <person name="Loux V."/>
            <person name="Rue O."/>
        </authorList>
    </citation>
    <scope>NUCLEOTIDE SEQUENCE [LARGE SCALE GENOMIC DNA]</scope>
    <source>
        <strain evidence="3 4">AFSSA_08CEB44bac</strain>
    </source>
</reference>
<feature type="domain" description="DUF218" evidence="2">
    <location>
        <begin position="42"/>
        <end position="163"/>
    </location>
</feature>
<proteinExistence type="predicted"/>
<evidence type="ECO:0000313" key="3">
    <source>
        <dbReference type="EMBL" id="SCL89158.1"/>
    </source>
</evidence>
<evidence type="ECO:0000259" key="2">
    <source>
        <dbReference type="Pfam" id="PF02698"/>
    </source>
</evidence>
<evidence type="ECO:0000256" key="1">
    <source>
        <dbReference type="SAM" id="Phobius"/>
    </source>
</evidence>
<keyword evidence="1" id="KW-0812">Transmembrane</keyword>
<sequence>MLTKKNSIKYSLITMFIIIGYISFLQYEIYRHGHMEVKNDADYMIVLGTSVKGSKPSYALQYRIDAAANYLKQNERTIAILSGGQGKKEHISEALAMKRGLMKQGISEERMILEERSTNTDENITFSKELIPPERKKGLLVTNDFHMFRAKKIAEKQGLHLEGLSARTPKPIVIKSNIREYFAITKYWVLNRI</sequence>
<dbReference type="PANTHER" id="PTHR30336">
    <property type="entry name" value="INNER MEMBRANE PROTEIN, PROBABLE PERMEASE"/>
    <property type="match status" value="1"/>
</dbReference>
<dbReference type="InterPro" id="IPR014729">
    <property type="entry name" value="Rossmann-like_a/b/a_fold"/>
</dbReference>
<dbReference type="RefSeq" id="WP_087098246.1">
    <property type="nucleotide sequence ID" value="NZ_CP066179.1"/>
</dbReference>
<dbReference type="AlphaFoldDB" id="A0AAX2CF49"/>
<accession>A0AAX2CF49</accession>
<keyword evidence="1" id="KW-0472">Membrane</keyword>
<feature type="transmembrane region" description="Helical" evidence="1">
    <location>
        <begin position="12"/>
        <end position="30"/>
    </location>
</feature>
<dbReference type="InterPro" id="IPR051599">
    <property type="entry name" value="Cell_Envelope_Assoc"/>
</dbReference>
<dbReference type="CDD" id="cd06259">
    <property type="entry name" value="YdcF-like"/>
    <property type="match status" value="1"/>
</dbReference>
<dbReference type="Gene3D" id="3.40.50.620">
    <property type="entry name" value="HUPs"/>
    <property type="match status" value="1"/>
</dbReference>
<evidence type="ECO:0000313" key="4">
    <source>
        <dbReference type="Proteomes" id="UP000242164"/>
    </source>
</evidence>
<dbReference type="GO" id="GO:0043164">
    <property type="term" value="P:Gram-negative-bacterium-type cell wall biogenesis"/>
    <property type="evidence" value="ECO:0007669"/>
    <property type="project" value="TreeGrafter"/>
</dbReference>
<dbReference type="Proteomes" id="UP000242164">
    <property type="component" value="Unassembled WGS sequence"/>
</dbReference>
<dbReference type="PANTHER" id="PTHR30336:SF4">
    <property type="entry name" value="ENVELOPE BIOGENESIS FACTOR ELYC"/>
    <property type="match status" value="1"/>
</dbReference>
<dbReference type="GO" id="GO:0000270">
    <property type="term" value="P:peptidoglycan metabolic process"/>
    <property type="evidence" value="ECO:0007669"/>
    <property type="project" value="TreeGrafter"/>
</dbReference>
<gene>
    <name evidence="3" type="ORF">BCB44BAC_01466</name>
</gene>
<dbReference type="InterPro" id="IPR003848">
    <property type="entry name" value="DUF218"/>
</dbReference>
<comment type="caution">
    <text evidence="3">The sequence shown here is derived from an EMBL/GenBank/DDBJ whole genome shotgun (WGS) entry which is preliminary data.</text>
</comment>
<keyword evidence="1" id="KW-1133">Transmembrane helix</keyword>
<dbReference type="EMBL" id="FMIK01000020">
    <property type="protein sequence ID" value="SCL89158.1"/>
    <property type="molecule type" value="Genomic_DNA"/>
</dbReference>